<dbReference type="InterPro" id="IPR015797">
    <property type="entry name" value="NUDIX_hydrolase-like_dom_sf"/>
</dbReference>
<dbReference type="EMBL" id="JAEDAM010000068">
    <property type="protein sequence ID" value="MBS8122298.1"/>
    <property type="molecule type" value="Genomic_DNA"/>
</dbReference>
<evidence type="ECO:0000256" key="9">
    <source>
        <dbReference type="ARBA" id="ARBA00024486"/>
    </source>
</evidence>
<keyword evidence="4" id="KW-0479">Metal-binding</keyword>
<evidence type="ECO:0000256" key="17">
    <source>
        <dbReference type="ARBA" id="ARBA00032071"/>
    </source>
</evidence>
<comment type="catalytic activity">
    <reaction evidence="9">
        <text>8-oxo-dGTP + H2O = 8-oxo-dGMP + diphosphate + H(+)</text>
        <dbReference type="Rhea" id="RHEA:31575"/>
        <dbReference type="ChEBI" id="CHEBI:15377"/>
        <dbReference type="ChEBI" id="CHEBI:15378"/>
        <dbReference type="ChEBI" id="CHEBI:33019"/>
        <dbReference type="ChEBI" id="CHEBI:63224"/>
        <dbReference type="ChEBI" id="CHEBI:77896"/>
    </reaction>
    <physiologicalReaction direction="left-to-right" evidence="9">
        <dbReference type="Rhea" id="RHEA:31576"/>
    </physiologicalReaction>
</comment>
<evidence type="ECO:0000256" key="21">
    <source>
        <dbReference type="ARBA" id="ARBA00053094"/>
    </source>
</evidence>
<dbReference type="PANTHER" id="PTHR43758:SF2">
    <property type="entry name" value="OXIDIZED PURINE NUCLEOSIDE TRIPHOSPHATE HYDROLASE"/>
    <property type="match status" value="1"/>
</dbReference>
<comment type="caution">
    <text evidence="23">The sequence shown here is derived from an EMBL/GenBank/DDBJ whole genome shotgun (WGS) entry which is preliminary data.</text>
</comment>
<dbReference type="CDD" id="cd03427">
    <property type="entry name" value="NUDIX_MTH1_Nudt1"/>
    <property type="match status" value="1"/>
</dbReference>
<evidence type="ECO:0000256" key="7">
    <source>
        <dbReference type="ARBA" id="ARBA00024448"/>
    </source>
</evidence>
<accession>A0ABS5QMD1</accession>
<organism evidence="23 24">
    <name type="scientific">Candidatus Vampirococcus lugosii</name>
    <dbReference type="NCBI Taxonomy" id="2789015"/>
    <lineage>
        <taxon>Bacteria</taxon>
        <taxon>Candidatus Absconditibacteriota</taxon>
        <taxon>Vampirococcus</taxon>
    </lineage>
</organism>
<dbReference type="InterPro" id="IPR000086">
    <property type="entry name" value="NUDIX_hydrolase_dom"/>
</dbReference>
<evidence type="ECO:0000256" key="18">
    <source>
        <dbReference type="ARBA" id="ARBA00048002"/>
    </source>
</evidence>
<evidence type="ECO:0000256" key="19">
    <source>
        <dbReference type="ARBA" id="ARBA00048894"/>
    </source>
</evidence>
<dbReference type="InterPro" id="IPR003563">
    <property type="entry name" value="8ODP"/>
</dbReference>
<evidence type="ECO:0000256" key="2">
    <source>
        <dbReference type="ARBA" id="ARBA00005582"/>
    </source>
</evidence>
<dbReference type="PROSITE" id="PS51462">
    <property type="entry name" value="NUDIX"/>
    <property type="match status" value="1"/>
</dbReference>
<evidence type="ECO:0000256" key="11">
    <source>
        <dbReference type="ARBA" id="ARBA00026103"/>
    </source>
</evidence>
<comment type="catalytic activity">
    <reaction evidence="20">
        <text>N(6)-methyl-dATP + H2O = N(6)-methyl-dAMP + diphosphate + H(+)</text>
        <dbReference type="Rhea" id="RHEA:67604"/>
        <dbReference type="ChEBI" id="CHEBI:15377"/>
        <dbReference type="ChEBI" id="CHEBI:15378"/>
        <dbReference type="ChEBI" id="CHEBI:33019"/>
        <dbReference type="ChEBI" id="CHEBI:169976"/>
        <dbReference type="ChEBI" id="CHEBI:172872"/>
    </reaction>
    <physiologicalReaction direction="left-to-right" evidence="20">
        <dbReference type="Rhea" id="RHEA:67605"/>
    </physiologicalReaction>
</comment>
<comment type="catalytic activity">
    <reaction evidence="19">
        <text>O(6)-methyl-dGTP + H2O = O(6)-methyl-dGMP + diphosphate + H(+)</text>
        <dbReference type="Rhea" id="RHEA:67600"/>
        <dbReference type="ChEBI" id="CHEBI:15377"/>
        <dbReference type="ChEBI" id="CHEBI:15378"/>
        <dbReference type="ChEBI" id="CHEBI:33019"/>
        <dbReference type="ChEBI" id="CHEBI:169974"/>
        <dbReference type="ChEBI" id="CHEBI:169975"/>
    </reaction>
    <physiologicalReaction direction="left-to-right" evidence="19">
        <dbReference type="Rhea" id="RHEA:67601"/>
    </physiologicalReaction>
</comment>
<keyword evidence="6" id="KW-0460">Magnesium</keyword>
<dbReference type="PRINTS" id="PR01403">
    <property type="entry name" value="8OXTPHPHTASE"/>
</dbReference>
<evidence type="ECO:0000256" key="13">
    <source>
        <dbReference type="ARBA" id="ARBA00029673"/>
    </source>
</evidence>
<evidence type="ECO:0000256" key="16">
    <source>
        <dbReference type="ARBA" id="ARBA00031927"/>
    </source>
</evidence>
<feature type="domain" description="Nudix hydrolase" evidence="22">
    <location>
        <begin position="1"/>
        <end position="131"/>
    </location>
</feature>
<evidence type="ECO:0000256" key="1">
    <source>
        <dbReference type="ARBA" id="ARBA00001946"/>
    </source>
</evidence>
<reference evidence="23 24" key="1">
    <citation type="journal article" date="2021" name="Nat. Commun.">
        <title>Reductive evolution and unique predatory mode in the CPR bacterium Vampirococcus lugosii.</title>
        <authorList>
            <person name="Moreira D."/>
            <person name="Zivanovic Y."/>
            <person name="Lopez-Archilla A.I."/>
            <person name="Iniesto M."/>
            <person name="Lopez-Garcia P."/>
        </authorList>
    </citation>
    <scope>NUCLEOTIDE SEQUENCE [LARGE SCALE GENOMIC DNA]</scope>
    <source>
        <strain evidence="23">Chiprana</strain>
    </source>
</reference>
<dbReference type="PROSITE" id="PS00893">
    <property type="entry name" value="NUDIX_BOX"/>
    <property type="match status" value="1"/>
</dbReference>
<dbReference type="EC" id="3.6.1.56" evidence="11"/>
<dbReference type="SUPFAM" id="SSF55811">
    <property type="entry name" value="Nudix"/>
    <property type="match status" value="1"/>
</dbReference>
<dbReference type="PANTHER" id="PTHR43758">
    <property type="entry name" value="7,8-DIHYDRO-8-OXOGUANINE TRIPHOSPHATASE"/>
    <property type="match status" value="1"/>
</dbReference>
<evidence type="ECO:0000256" key="3">
    <source>
        <dbReference type="ARBA" id="ARBA00011245"/>
    </source>
</evidence>
<evidence type="ECO:0000256" key="5">
    <source>
        <dbReference type="ARBA" id="ARBA00022801"/>
    </source>
</evidence>
<evidence type="ECO:0000313" key="24">
    <source>
        <dbReference type="Proteomes" id="UP000680365"/>
    </source>
</evidence>
<dbReference type="Proteomes" id="UP000680365">
    <property type="component" value="Unassembled WGS sequence"/>
</dbReference>
<comment type="subunit">
    <text evidence="3">Monomer.</text>
</comment>
<comment type="catalytic activity">
    <reaction evidence="8">
        <text>2-oxo-dATP + H2O = 2-oxo-dAMP + diphosphate + H(+)</text>
        <dbReference type="Rhea" id="RHEA:31583"/>
        <dbReference type="ChEBI" id="CHEBI:15377"/>
        <dbReference type="ChEBI" id="CHEBI:15378"/>
        <dbReference type="ChEBI" id="CHEBI:33019"/>
        <dbReference type="ChEBI" id="CHEBI:63212"/>
        <dbReference type="ChEBI" id="CHEBI:77897"/>
        <dbReference type="EC" id="3.6.1.56"/>
    </reaction>
    <physiologicalReaction direction="left-to-right" evidence="8">
        <dbReference type="Rhea" id="RHEA:31584"/>
    </physiologicalReaction>
</comment>
<name>A0ABS5QMD1_9BACT</name>
<evidence type="ECO:0000256" key="8">
    <source>
        <dbReference type="ARBA" id="ARBA00024459"/>
    </source>
</evidence>
<dbReference type="InterPro" id="IPR020084">
    <property type="entry name" value="NUDIX_hydrolase_CS"/>
</dbReference>
<keyword evidence="24" id="KW-1185">Reference proteome</keyword>
<comment type="function">
    <text evidence="21">Oxidized purine nucleoside triphosphate hydrolase which is a prominent sanitizer of the oxidized nucleotide pool. Catalyzes the hydrolysis of 2-oxo-dATP (2-hydroxy-dATP) into 2-oxo-dAMP. Also has a significant hydrolase activity toward 2-oxo-ATP, 8-oxo-dGTP and 8-oxo-dATP. Through the hydrolysis of oxidized purine nucleoside triphosphates, prevents their incorporation into DNA and the subsequent transversions A:T to C:G and G:C to T:A. Also catalyzes the hydrolysis of methylated purine nucleoside triphosphate preventing their integration into DNA. Through this antimutagenic activity protects cells from oxidative stress.</text>
</comment>
<gene>
    <name evidence="23" type="ORF">VAMP_273n64</name>
</gene>
<evidence type="ECO:0000256" key="6">
    <source>
        <dbReference type="ARBA" id="ARBA00022842"/>
    </source>
</evidence>
<evidence type="ECO:0000256" key="10">
    <source>
        <dbReference type="ARBA" id="ARBA00024596"/>
    </source>
</evidence>
<evidence type="ECO:0000256" key="14">
    <source>
        <dbReference type="ARBA" id="ARBA00030634"/>
    </source>
</evidence>
<dbReference type="GO" id="GO:0035539">
    <property type="term" value="F:8-oxo-7,8-dihydrodeoxyguanosine triphosphate pyrophosphatase activity"/>
    <property type="evidence" value="ECO:0007669"/>
    <property type="project" value="UniProtKB-EC"/>
</dbReference>
<dbReference type="Pfam" id="PF00293">
    <property type="entry name" value="NUDIX"/>
    <property type="match status" value="1"/>
</dbReference>
<keyword evidence="5 23" id="KW-0378">Hydrolase</keyword>
<evidence type="ECO:0000259" key="22">
    <source>
        <dbReference type="PROSITE" id="PS51462"/>
    </source>
</evidence>
<sequence length="153" mass="18087">MGKTTLGIILDQKNNKILLCMKKRGFGEGLWNGPGGKLEKEENINDGIIRETYEETGLIIKNEDLENFGVLHFYFNNNSNWDQDVYLFVIKKFAGELIETEEMKPKWFNIEDIPYNQMWEDDIIWLPKVLNGEIVEYDFIFGDNNKMINYKKY</sequence>
<comment type="catalytic activity">
    <reaction evidence="10">
        <text>2-oxo-ATP + H2O = 2-oxo-AMP + diphosphate + H(+)</text>
        <dbReference type="Rhea" id="RHEA:67392"/>
        <dbReference type="ChEBI" id="CHEBI:15377"/>
        <dbReference type="ChEBI" id="CHEBI:15378"/>
        <dbReference type="ChEBI" id="CHEBI:33019"/>
        <dbReference type="ChEBI" id="CHEBI:71395"/>
        <dbReference type="ChEBI" id="CHEBI:172878"/>
    </reaction>
    <physiologicalReaction direction="left-to-right" evidence="10">
        <dbReference type="Rhea" id="RHEA:67393"/>
    </physiologicalReaction>
</comment>
<evidence type="ECO:0000256" key="4">
    <source>
        <dbReference type="ARBA" id="ARBA00022723"/>
    </source>
</evidence>
<dbReference type="RefSeq" id="WP_213349729.1">
    <property type="nucleotide sequence ID" value="NZ_JAEDAM010000068.1"/>
</dbReference>
<comment type="cofactor">
    <cofactor evidence="1">
        <name>Mg(2+)</name>
        <dbReference type="ChEBI" id="CHEBI:18420"/>
    </cofactor>
</comment>
<comment type="catalytic activity">
    <reaction evidence="7">
        <text>8-oxo-dATP + H2O = 8-oxo-dAMP + diphosphate + H(+)</text>
        <dbReference type="Rhea" id="RHEA:65396"/>
        <dbReference type="ChEBI" id="CHEBI:15377"/>
        <dbReference type="ChEBI" id="CHEBI:15378"/>
        <dbReference type="ChEBI" id="CHEBI:33019"/>
        <dbReference type="ChEBI" id="CHEBI:71361"/>
        <dbReference type="ChEBI" id="CHEBI:172871"/>
    </reaction>
    <physiologicalReaction direction="left-to-right" evidence="7">
        <dbReference type="Rhea" id="RHEA:65397"/>
    </physiologicalReaction>
</comment>
<evidence type="ECO:0000256" key="12">
    <source>
        <dbReference type="ARBA" id="ARBA00026218"/>
    </source>
</evidence>
<protein>
    <recommendedName>
        <fullName evidence="12">Oxidized purine nucleoside triphosphate hydrolase</fullName>
        <ecNumber evidence="11">3.6.1.56</ecNumber>
    </recommendedName>
    <alternativeName>
        <fullName evidence="16">2-hydroxy-dATP diphosphatase</fullName>
    </alternativeName>
    <alternativeName>
        <fullName evidence="15">7,8-dihydro-8-oxoguanine triphosphatase</fullName>
    </alternativeName>
    <alternativeName>
        <fullName evidence="14">8-oxo-dGTPase</fullName>
    </alternativeName>
    <alternativeName>
        <fullName evidence="17">Methylated purine nucleoside triphosphate hydrolase</fullName>
    </alternativeName>
    <alternativeName>
        <fullName evidence="13">Nucleoside diphosphate-linked moiety X motif 1</fullName>
    </alternativeName>
</protein>
<comment type="catalytic activity">
    <reaction evidence="18">
        <text>N(6)-methyl-ATP + H2O = N(6)-methyl-AMP + diphosphate + H(+)</text>
        <dbReference type="Rhea" id="RHEA:67608"/>
        <dbReference type="ChEBI" id="CHEBI:15377"/>
        <dbReference type="ChEBI" id="CHEBI:15378"/>
        <dbReference type="ChEBI" id="CHEBI:33019"/>
        <dbReference type="ChEBI" id="CHEBI:144842"/>
        <dbReference type="ChEBI" id="CHEBI:172873"/>
    </reaction>
    <physiologicalReaction direction="left-to-right" evidence="18">
        <dbReference type="Rhea" id="RHEA:67609"/>
    </physiologicalReaction>
</comment>
<evidence type="ECO:0000313" key="23">
    <source>
        <dbReference type="EMBL" id="MBS8122298.1"/>
    </source>
</evidence>
<evidence type="ECO:0000256" key="20">
    <source>
        <dbReference type="ARBA" id="ARBA00049032"/>
    </source>
</evidence>
<dbReference type="Gene3D" id="3.90.79.10">
    <property type="entry name" value="Nucleoside Triphosphate Pyrophosphohydrolase"/>
    <property type="match status" value="1"/>
</dbReference>
<evidence type="ECO:0000256" key="15">
    <source>
        <dbReference type="ARBA" id="ARBA00030682"/>
    </source>
</evidence>
<proteinExistence type="inferred from homology"/>
<comment type="similarity">
    <text evidence="2">Belongs to the Nudix hydrolase family.</text>
</comment>